<name>A0A433NRY9_CHLFR</name>
<proteinExistence type="inferred from homology"/>
<dbReference type="Pfam" id="PF14684">
    <property type="entry name" value="Tricorn_C1"/>
    <property type="match status" value="1"/>
</dbReference>
<keyword evidence="6" id="KW-0720">Serine protease</keyword>
<dbReference type="PANTHER" id="PTHR43253">
    <property type="entry name" value="TRICORN PROTEASE HOMOLOG 2-RELATED"/>
    <property type="match status" value="1"/>
</dbReference>
<gene>
    <name evidence="8" type="ORF">PCC6912_03790</name>
</gene>
<dbReference type="Gene3D" id="2.30.42.10">
    <property type="match status" value="1"/>
</dbReference>
<sequence>MKKRRLSGLLKLAVVMLMSCSVLLLVWLTLPLPQILAKPETKIFEQVWQTVNENFYDPKFNGVDWKAMREKYQPQAARTKSKEEFAIAINQMLSELQTSHIRYYTQDEPAYYQLLGIFVPRSTELQKQLKKYFPKGKIEYSGIGIFTKVINNKTFISAILDGSPAAKADLKVGDQIISVDSRPYQPIQSFAGKAGENVKLLIQRSPDRNSQKEIAIAPKMLDASTMFIEAHRASTQIIQRQGKKIGYIHIWSHAANEDQQQLQQEMIYGRLKDADALVLDFRDGWGGGDVDSLNIFTAKEGPSVTSISRNGKKYTYVSQWKKPVAMVINEGSRSSKEIYAYGFQQHKIGPVIGSKTAGAVVAGRPFFMPDGSLLYVAVADVFVNGNQRLEGKGVTPDINVAFPLEYAQGADPQKERAIETVLAELK</sequence>
<evidence type="ECO:0000313" key="9">
    <source>
        <dbReference type="Proteomes" id="UP000268857"/>
    </source>
</evidence>
<dbReference type="Pfam" id="PF03572">
    <property type="entry name" value="Peptidase_S41"/>
    <property type="match status" value="1"/>
</dbReference>
<dbReference type="InterPro" id="IPR029045">
    <property type="entry name" value="ClpP/crotonase-like_dom_sf"/>
</dbReference>
<evidence type="ECO:0000256" key="4">
    <source>
        <dbReference type="ARBA" id="ARBA00022670"/>
    </source>
</evidence>
<dbReference type="GO" id="GO:0008236">
    <property type="term" value="F:serine-type peptidase activity"/>
    <property type="evidence" value="ECO:0007669"/>
    <property type="project" value="UniProtKB-KW"/>
</dbReference>
<evidence type="ECO:0000259" key="7">
    <source>
        <dbReference type="PROSITE" id="PS50106"/>
    </source>
</evidence>
<dbReference type="Pfam" id="PF17820">
    <property type="entry name" value="PDZ_6"/>
    <property type="match status" value="1"/>
</dbReference>
<keyword evidence="3" id="KW-0963">Cytoplasm</keyword>
<keyword evidence="5" id="KW-0378">Hydrolase</keyword>
<dbReference type="SMART" id="SM00245">
    <property type="entry name" value="TSPc"/>
    <property type="match status" value="1"/>
</dbReference>
<dbReference type="GO" id="GO:0006508">
    <property type="term" value="P:proteolysis"/>
    <property type="evidence" value="ECO:0007669"/>
    <property type="project" value="UniProtKB-KW"/>
</dbReference>
<dbReference type="InterPro" id="IPR028204">
    <property type="entry name" value="Tricorn_C1"/>
</dbReference>
<accession>A0A433NRY9</accession>
<dbReference type="Gene3D" id="3.30.750.44">
    <property type="match status" value="1"/>
</dbReference>
<dbReference type="InterPro" id="IPR041489">
    <property type="entry name" value="PDZ_6"/>
</dbReference>
<dbReference type="SMART" id="SM00228">
    <property type="entry name" value="PDZ"/>
    <property type="match status" value="1"/>
</dbReference>
<evidence type="ECO:0000256" key="1">
    <source>
        <dbReference type="ARBA" id="ARBA00004496"/>
    </source>
</evidence>
<comment type="subcellular location">
    <subcellularLocation>
        <location evidence="1">Cytoplasm</location>
    </subcellularLocation>
</comment>
<dbReference type="Proteomes" id="UP000268857">
    <property type="component" value="Unassembled WGS sequence"/>
</dbReference>
<dbReference type="Gene3D" id="3.90.226.10">
    <property type="entry name" value="2-enoyl-CoA Hydratase, Chain A, domain 1"/>
    <property type="match status" value="1"/>
</dbReference>
<dbReference type="SUPFAM" id="SSF50156">
    <property type="entry name" value="PDZ domain-like"/>
    <property type="match status" value="1"/>
</dbReference>
<evidence type="ECO:0000256" key="2">
    <source>
        <dbReference type="ARBA" id="ARBA00008524"/>
    </source>
</evidence>
<dbReference type="InterPro" id="IPR005151">
    <property type="entry name" value="Tail-specific_protease"/>
</dbReference>
<keyword evidence="4 8" id="KW-0645">Protease</keyword>
<organism evidence="8 9">
    <name type="scientific">Chlorogloeopsis fritschii PCC 6912</name>
    <dbReference type="NCBI Taxonomy" id="211165"/>
    <lineage>
        <taxon>Bacteria</taxon>
        <taxon>Bacillati</taxon>
        <taxon>Cyanobacteriota</taxon>
        <taxon>Cyanophyceae</taxon>
        <taxon>Nostocales</taxon>
        <taxon>Chlorogloeopsidaceae</taxon>
        <taxon>Chlorogloeopsis</taxon>
    </lineage>
</organism>
<dbReference type="OrthoDB" id="9812068at2"/>
<dbReference type="STRING" id="211165.GCA_000317285_05292"/>
<reference evidence="8 9" key="1">
    <citation type="journal article" date="2019" name="Genome Biol. Evol.">
        <title>Day and night: Metabolic profiles and evolutionary relationships of six axenic non-marine cyanobacteria.</title>
        <authorList>
            <person name="Will S.E."/>
            <person name="Henke P."/>
            <person name="Boedeker C."/>
            <person name="Huang S."/>
            <person name="Brinkmann H."/>
            <person name="Rohde M."/>
            <person name="Jarek M."/>
            <person name="Friedl T."/>
            <person name="Seufert S."/>
            <person name="Schumacher M."/>
            <person name="Overmann J."/>
            <person name="Neumann-Schaal M."/>
            <person name="Petersen J."/>
        </authorList>
    </citation>
    <scope>NUCLEOTIDE SEQUENCE [LARGE SCALE GENOMIC DNA]</scope>
    <source>
        <strain evidence="8 9">PCC 6912</strain>
    </source>
</reference>
<dbReference type="RefSeq" id="WP_016874147.1">
    <property type="nucleotide sequence ID" value="NZ_AJLN01000116.1"/>
</dbReference>
<comment type="caution">
    <text evidence="8">The sequence shown here is derived from an EMBL/GenBank/DDBJ whole genome shotgun (WGS) entry which is preliminary data.</text>
</comment>
<dbReference type="AlphaFoldDB" id="A0A433NRY9"/>
<dbReference type="CDD" id="cd07562">
    <property type="entry name" value="Peptidase_S41_TRI"/>
    <property type="match status" value="1"/>
</dbReference>
<dbReference type="InterPro" id="IPR001478">
    <property type="entry name" value="PDZ"/>
</dbReference>
<evidence type="ECO:0000256" key="3">
    <source>
        <dbReference type="ARBA" id="ARBA00022490"/>
    </source>
</evidence>
<feature type="domain" description="PDZ" evidence="7">
    <location>
        <begin position="122"/>
        <end position="206"/>
    </location>
</feature>
<evidence type="ECO:0000313" key="8">
    <source>
        <dbReference type="EMBL" id="RUR86936.1"/>
    </source>
</evidence>
<evidence type="ECO:0000256" key="6">
    <source>
        <dbReference type="ARBA" id="ARBA00022825"/>
    </source>
</evidence>
<protein>
    <submittedName>
        <fullName evidence="8">Carboxyl-terminal processing protease</fullName>
    </submittedName>
</protein>
<evidence type="ECO:0000256" key="5">
    <source>
        <dbReference type="ARBA" id="ARBA00022801"/>
    </source>
</evidence>
<dbReference type="SUPFAM" id="SSF52096">
    <property type="entry name" value="ClpP/crotonase"/>
    <property type="match status" value="1"/>
</dbReference>
<dbReference type="PROSITE" id="PS50106">
    <property type="entry name" value="PDZ"/>
    <property type="match status" value="1"/>
</dbReference>
<keyword evidence="9" id="KW-1185">Reference proteome</keyword>
<comment type="similarity">
    <text evidence="2">Belongs to the peptidase S41B family.</text>
</comment>
<dbReference type="InterPro" id="IPR036034">
    <property type="entry name" value="PDZ_sf"/>
</dbReference>
<dbReference type="PANTHER" id="PTHR43253:SF1">
    <property type="entry name" value="TRICORN PROTEASE HOMOLOG 2-RELATED"/>
    <property type="match status" value="1"/>
</dbReference>
<dbReference type="InterPro" id="IPR012393">
    <property type="entry name" value="Tricorn_protease"/>
</dbReference>
<dbReference type="GO" id="GO:0005737">
    <property type="term" value="C:cytoplasm"/>
    <property type="evidence" value="ECO:0007669"/>
    <property type="project" value="UniProtKB-SubCell"/>
</dbReference>
<dbReference type="EMBL" id="RSCJ01000001">
    <property type="protein sequence ID" value="RUR86936.1"/>
    <property type="molecule type" value="Genomic_DNA"/>
</dbReference>